<evidence type="ECO:0000256" key="1">
    <source>
        <dbReference type="SAM" id="MobiDB-lite"/>
    </source>
</evidence>
<accession>A0A9Q1G176</accession>
<dbReference type="EMBL" id="JAINUF010000003">
    <property type="protein sequence ID" value="KAJ8371137.1"/>
    <property type="molecule type" value="Genomic_DNA"/>
</dbReference>
<proteinExistence type="predicted"/>
<evidence type="ECO:0000313" key="2">
    <source>
        <dbReference type="EMBL" id="KAJ8371137.1"/>
    </source>
</evidence>
<reference evidence="2" key="1">
    <citation type="journal article" date="2023" name="Science">
        <title>Genome structures resolve the early diversification of teleost fishes.</title>
        <authorList>
            <person name="Parey E."/>
            <person name="Louis A."/>
            <person name="Montfort J."/>
            <person name="Bouchez O."/>
            <person name="Roques C."/>
            <person name="Iampietro C."/>
            <person name="Lluch J."/>
            <person name="Castinel A."/>
            <person name="Donnadieu C."/>
            <person name="Desvignes T."/>
            <person name="Floi Bucao C."/>
            <person name="Jouanno E."/>
            <person name="Wen M."/>
            <person name="Mejri S."/>
            <person name="Dirks R."/>
            <person name="Jansen H."/>
            <person name="Henkel C."/>
            <person name="Chen W.J."/>
            <person name="Zahm M."/>
            <person name="Cabau C."/>
            <person name="Klopp C."/>
            <person name="Thompson A.W."/>
            <person name="Robinson-Rechavi M."/>
            <person name="Braasch I."/>
            <person name="Lecointre G."/>
            <person name="Bobe J."/>
            <person name="Postlethwait J.H."/>
            <person name="Berthelot C."/>
            <person name="Roest Crollius H."/>
            <person name="Guiguen Y."/>
        </authorList>
    </citation>
    <scope>NUCLEOTIDE SEQUENCE</scope>
    <source>
        <strain evidence="2">WJC10195</strain>
    </source>
</reference>
<name>A0A9Q1G176_SYNKA</name>
<dbReference type="AlphaFoldDB" id="A0A9Q1G176"/>
<evidence type="ECO:0000313" key="3">
    <source>
        <dbReference type="Proteomes" id="UP001152622"/>
    </source>
</evidence>
<sequence length="104" mass="11661">MSIKGTGFGHYHLFLGRGDYSPPRGGSGAEKPDSEEYSFSRGRCTRRNYAHGRKREVHRDVKTKRILALQEGCVKDEAPDPPQGSPSQYPTPQGTRRPKDLSFL</sequence>
<feature type="compositionally biased region" description="Polar residues" evidence="1">
    <location>
        <begin position="85"/>
        <end position="94"/>
    </location>
</feature>
<organism evidence="2 3">
    <name type="scientific">Synaphobranchus kaupii</name>
    <name type="common">Kaup's arrowtooth eel</name>
    <dbReference type="NCBI Taxonomy" id="118154"/>
    <lineage>
        <taxon>Eukaryota</taxon>
        <taxon>Metazoa</taxon>
        <taxon>Chordata</taxon>
        <taxon>Craniata</taxon>
        <taxon>Vertebrata</taxon>
        <taxon>Euteleostomi</taxon>
        <taxon>Actinopterygii</taxon>
        <taxon>Neopterygii</taxon>
        <taxon>Teleostei</taxon>
        <taxon>Anguilliformes</taxon>
        <taxon>Synaphobranchidae</taxon>
        <taxon>Synaphobranchus</taxon>
    </lineage>
</organism>
<keyword evidence="3" id="KW-1185">Reference proteome</keyword>
<dbReference type="Proteomes" id="UP001152622">
    <property type="component" value="Chromosome 3"/>
</dbReference>
<gene>
    <name evidence="2" type="ORF">SKAU_G00111650</name>
</gene>
<feature type="region of interest" description="Disordered" evidence="1">
    <location>
        <begin position="14"/>
        <end position="42"/>
    </location>
</feature>
<feature type="region of interest" description="Disordered" evidence="1">
    <location>
        <begin position="71"/>
        <end position="104"/>
    </location>
</feature>
<comment type="caution">
    <text evidence="2">The sequence shown here is derived from an EMBL/GenBank/DDBJ whole genome shotgun (WGS) entry which is preliminary data.</text>
</comment>
<protein>
    <submittedName>
        <fullName evidence="2">Uncharacterized protein</fullName>
    </submittedName>
</protein>